<accession>A0ABD3PH67</accession>
<comment type="caution">
    <text evidence="3">The sequence shown here is derived from an EMBL/GenBank/DDBJ whole genome shotgun (WGS) entry which is preliminary data.</text>
</comment>
<protein>
    <submittedName>
        <fullName evidence="3">Uncharacterized protein</fullName>
    </submittedName>
</protein>
<sequence>MRYIVFKIQQMKLSHQSVRLTLISALNEGTTKSFDQLDLFWGSNPSSYYDLPVPSVWICFGFAGILSYFRMWREYSVNHIEFTVGLLFCYAFSTKVFADCILPWYAICTSMGQLVNKEMLDEILAKQRLSEEVRKKESIEEEKKAEEDIARLRNEAKDKNAMAAIKAAHAKRIIKDTTKSSPVISDDDDKSDIDDVPEAILSDATTITRQERMKAFGRGIDLIAFFQSSQYRTISFVFGPVICFWIIAHRGGSLFSCSAAVFGLMIVLLCMLLLFISETKRCCQDNGDVAEGIHEADNGDVMVGIHEPEVGHRLLASESTKNDHIDDPSLEDIACCPKFGTRKYGGLGEIEPFTSLIVLYPMRFLFASCIVALFGNRSKKEQHEEKHKWSHHHGHHGIDLVKMRYFWMTAIGLHSEVAEMFGLYSGEMLQCMLGIYSKKNIDDCKELETSIRDDQNSDDNKLVEHQTSLDQISEEGTVDHPSRQLSCRIQPFCMSSRELTSPLKSSINLSDDVVTFDDFSYPTARLIRRMRRCERLLLPFLDEWTVVDAALTSHELILFNALDDDTVDSLAPVHAISNFVNGGKGMYLCDVARGRRIVCQFNLDEIELVEIEHRIAITQNNIFSEDVEVNNSNNIPEYWEGGNISSEGYQVSSMNKRWRHVNEDRLKIRFKHQTLFLRFVADLKEMEHKSKVSNSGDNSSNITDHVGAEAKLWLRGVTNLRQSLVHFGDDDVNDEIKDFVKMCNRDDYDEGHNAMNFRRSLQRQSTIGAKRLSVLIRQA</sequence>
<gene>
    <name evidence="3" type="ORF">ACHAW5_002862</name>
</gene>
<name>A0ABD3PH67_9STRA</name>
<keyword evidence="1" id="KW-0175">Coiled coil</keyword>
<keyword evidence="2" id="KW-0472">Membrane</keyword>
<feature type="coiled-coil region" evidence="1">
    <location>
        <begin position="126"/>
        <end position="162"/>
    </location>
</feature>
<feature type="transmembrane region" description="Helical" evidence="2">
    <location>
        <begin position="253"/>
        <end position="276"/>
    </location>
</feature>
<dbReference type="EMBL" id="JALLAZ020000789">
    <property type="protein sequence ID" value="KAL3787242.1"/>
    <property type="molecule type" value="Genomic_DNA"/>
</dbReference>
<keyword evidence="2" id="KW-1133">Transmembrane helix</keyword>
<evidence type="ECO:0000256" key="1">
    <source>
        <dbReference type="SAM" id="Coils"/>
    </source>
</evidence>
<keyword evidence="4" id="KW-1185">Reference proteome</keyword>
<dbReference type="AlphaFoldDB" id="A0ABD3PH67"/>
<evidence type="ECO:0000313" key="4">
    <source>
        <dbReference type="Proteomes" id="UP001530315"/>
    </source>
</evidence>
<keyword evidence="2" id="KW-0812">Transmembrane</keyword>
<evidence type="ECO:0000256" key="2">
    <source>
        <dbReference type="SAM" id="Phobius"/>
    </source>
</evidence>
<feature type="transmembrane region" description="Helical" evidence="2">
    <location>
        <begin position="222"/>
        <end position="247"/>
    </location>
</feature>
<feature type="transmembrane region" description="Helical" evidence="2">
    <location>
        <begin position="51"/>
        <end position="69"/>
    </location>
</feature>
<reference evidence="3 4" key="1">
    <citation type="submission" date="2024-10" db="EMBL/GenBank/DDBJ databases">
        <title>Updated reference genomes for cyclostephanoid diatoms.</title>
        <authorList>
            <person name="Roberts W.R."/>
            <person name="Alverson A.J."/>
        </authorList>
    </citation>
    <scope>NUCLEOTIDE SEQUENCE [LARGE SCALE GENOMIC DNA]</scope>
    <source>
        <strain evidence="3 4">AJA276-08</strain>
    </source>
</reference>
<organism evidence="3 4">
    <name type="scientific">Stephanodiscus triporus</name>
    <dbReference type="NCBI Taxonomy" id="2934178"/>
    <lineage>
        <taxon>Eukaryota</taxon>
        <taxon>Sar</taxon>
        <taxon>Stramenopiles</taxon>
        <taxon>Ochrophyta</taxon>
        <taxon>Bacillariophyta</taxon>
        <taxon>Coscinodiscophyceae</taxon>
        <taxon>Thalassiosirophycidae</taxon>
        <taxon>Stephanodiscales</taxon>
        <taxon>Stephanodiscaceae</taxon>
        <taxon>Stephanodiscus</taxon>
    </lineage>
</organism>
<dbReference type="Proteomes" id="UP001530315">
    <property type="component" value="Unassembled WGS sequence"/>
</dbReference>
<evidence type="ECO:0000313" key="3">
    <source>
        <dbReference type="EMBL" id="KAL3787242.1"/>
    </source>
</evidence>
<proteinExistence type="predicted"/>